<organism evidence="3 4">
    <name type="scientific">Metasolibacillus meyeri</name>
    <dbReference type="NCBI Taxonomy" id="1071052"/>
    <lineage>
        <taxon>Bacteria</taxon>
        <taxon>Bacillati</taxon>
        <taxon>Bacillota</taxon>
        <taxon>Bacilli</taxon>
        <taxon>Bacillales</taxon>
        <taxon>Caryophanaceae</taxon>
        <taxon>Metasolibacillus</taxon>
    </lineage>
</organism>
<evidence type="ECO:0000256" key="1">
    <source>
        <dbReference type="SAM" id="Coils"/>
    </source>
</evidence>
<dbReference type="EC" id="3.4.-.-" evidence="3"/>
<dbReference type="PANTHER" id="PTHR21666:SF270">
    <property type="entry name" value="MUREIN HYDROLASE ACTIVATOR ENVC"/>
    <property type="match status" value="1"/>
</dbReference>
<dbReference type="CDD" id="cd12797">
    <property type="entry name" value="M23_peptidase"/>
    <property type="match status" value="1"/>
</dbReference>
<evidence type="ECO:0000259" key="2">
    <source>
        <dbReference type="Pfam" id="PF01551"/>
    </source>
</evidence>
<keyword evidence="4" id="KW-1185">Reference proteome</keyword>
<evidence type="ECO:0000313" key="3">
    <source>
        <dbReference type="EMBL" id="MEC1179212.1"/>
    </source>
</evidence>
<dbReference type="EMBL" id="JARSFG010000017">
    <property type="protein sequence ID" value="MEC1179212.1"/>
    <property type="molecule type" value="Genomic_DNA"/>
</dbReference>
<keyword evidence="3" id="KW-0378">Hydrolase</keyword>
<dbReference type="Proteomes" id="UP001344888">
    <property type="component" value="Unassembled WGS sequence"/>
</dbReference>
<dbReference type="InterPro" id="IPR016047">
    <property type="entry name" value="M23ase_b-sheet_dom"/>
</dbReference>
<dbReference type="GO" id="GO:0004222">
    <property type="term" value="F:metalloendopeptidase activity"/>
    <property type="evidence" value="ECO:0007669"/>
    <property type="project" value="TreeGrafter"/>
</dbReference>
<feature type="domain" description="M23ase beta-sheet core" evidence="2">
    <location>
        <begin position="30"/>
        <end position="122"/>
    </location>
</feature>
<dbReference type="InterPro" id="IPR050570">
    <property type="entry name" value="Cell_wall_metabolism_enzyme"/>
</dbReference>
<dbReference type="InterPro" id="IPR011055">
    <property type="entry name" value="Dup_hybrid_motif"/>
</dbReference>
<dbReference type="AlphaFoldDB" id="A0AAW9NNR8"/>
<proteinExistence type="predicted"/>
<feature type="coiled-coil region" evidence="1">
    <location>
        <begin position="150"/>
        <end position="177"/>
    </location>
</feature>
<dbReference type="RefSeq" id="WP_326123710.1">
    <property type="nucleotide sequence ID" value="NZ_JARSFG010000017.1"/>
</dbReference>
<dbReference type="Pfam" id="PF01551">
    <property type="entry name" value="Peptidase_M23"/>
    <property type="match status" value="1"/>
</dbReference>
<name>A0AAW9NNR8_9BACL</name>
<evidence type="ECO:0000313" key="4">
    <source>
        <dbReference type="Proteomes" id="UP001344888"/>
    </source>
</evidence>
<accession>A0AAW9NNR8</accession>
<comment type="caution">
    <text evidence="3">The sequence shown here is derived from an EMBL/GenBank/DDBJ whole genome shotgun (WGS) entry which is preliminary data.</text>
</comment>
<dbReference type="SUPFAM" id="SSF51261">
    <property type="entry name" value="Duplicated hybrid motif"/>
    <property type="match status" value="1"/>
</dbReference>
<keyword evidence="1" id="KW-0175">Coiled coil</keyword>
<reference evidence="3 4" key="1">
    <citation type="submission" date="2023-03" db="EMBL/GenBank/DDBJ databases">
        <title>Bacillus Genome Sequencing.</title>
        <authorList>
            <person name="Dunlap C."/>
        </authorList>
    </citation>
    <scope>NUCLEOTIDE SEQUENCE [LARGE SCALE GENOMIC DNA]</scope>
    <source>
        <strain evidence="3 4">B-59205</strain>
    </source>
</reference>
<dbReference type="Gene3D" id="2.70.70.10">
    <property type="entry name" value="Glucose Permease (Domain IIA)"/>
    <property type="match status" value="1"/>
</dbReference>
<gene>
    <name evidence="3" type="ORF">P9B03_12015</name>
</gene>
<dbReference type="PANTHER" id="PTHR21666">
    <property type="entry name" value="PEPTIDASE-RELATED"/>
    <property type="match status" value="1"/>
</dbReference>
<sequence length="227" mass="25586">MANFICPVKDNVRLTSPFGWRTIAGNREWHQGVDLASTGKVPIYASADGVVIKAQPLSTYGNVVMLRHTLNGKRMETNYAHLDSYCVKVGQRVKQGEQIGIMGNTGRSYGVHLHFEIHNGEWKIGQPNAVDAMKYIHLNDGNGGLTMSQYNELKQLIAAQDAKINKLTSELHNKENKIHPRQASSSHAEAWKWAEKQGLLNGKDPEKYANREQLGTILKRFYDKFIR</sequence>
<protein>
    <submittedName>
        <fullName evidence="3">M23 family metallopeptidase</fullName>
        <ecNumber evidence="3">3.4.-.-</ecNumber>
    </submittedName>
</protein>